<keyword evidence="8 11" id="KW-0326">Glycosidase</keyword>
<feature type="disulfide bond" evidence="10">
    <location>
        <begin position="142"/>
        <end position="156"/>
    </location>
</feature>
<dbReference type="CDD" id="cd00035">
    <property type="entry name" value="ChtBD1"/>
    <property type="match status" value="1"/>
</dbReference>
<protein>
    <recommendedName>
        <fullName evidence="3">chitinase</fullName>
        <ecNumber evidence="3">3.2.1.14</ecNumber>
    </recommendedName>
</protein>
<evidence type="ECO:0000256" key="2">
    <source>
        <dbReference type="ARBA" id="ARBA00008682"/>
    </source>
</evidence>
<dbReference type="InterPro" id="IPR001223">
    <property type="entry name" value="Glyco_hydro18_cat"/>
</dbReference>
<comment type="catalytic activity">
    <reaction evidence="1">
        <text>Random endo-hydrolysis of N-acetyl-beta-D-glucosaminide (1-&gt;4)-beta-linkages in chitin and chitodextrins.</text>
        <dbReference type="EC" id="3.2.1.14"/>
    </reaction>
</comment>
<feature type="disulfide bond" evidence="10">
    <location>
        <begin position="116"/>
        <end position="120"/>
    </location>
</feature>
<dbReference type="SUPFAM" id="SSF54556">
    <property type="entry name" value="Chitinase insertion domain"/>
    <property type="match status" value="1"/>
</dbReference>
<dbReference type="GO" id="GO:0008843">
    <property type="term" value="F:endochitinase activity"/>
    <property type="evidence" value="ECO:0007669"/>
    <property type="project" value="UniProtKB-EC"/>
</dbReference>
<evidence type="ECO:0000259" key="14">
    <source>
        <dbReference type="PROSITE" id="PS50941"/>
    </source>
</evidence>
<dbReference type="InterPro" id="IPR050314">
    <property type="entry name" value="Glycosyl_Hydrlase_18"/>
</dbReference>
<gene>
    <name evidence="16" type="ORF">PAC_18452</name>
</gene>
<evidence type="ECO:0000256" key="12">
    <source>
        <dbReference type="SAM" id="MobiDB-lite"/>
    </source>
</evidence>
<dbReference type="SMART" id="SM00270">
    <property type="entry name" value="ChtBD1"/>
    <property type="match status" value="2"/>
</dbReference>
<feature type="disulfide bond" evidence="10">
    <location>
        <begin position="97"/>
        <end position="111"/>
    </location>
</feature>
<dbReference type="Gene3D" id="3.10.50.10">
    <property type="match status" value="1"/>
</dbReference>
<evidence type="ECO:0000256" key="1">
    <source>
        <dbReference type="ARBA" id="ARBA00000822"/>
    </source>
</evidence>
<feature type="disulfide bond" evidence="10">
    <location>
        <begin position="137"/>
        <end position="149"/>
    </location>
</feature>
<keyword evidence="10" id="KW-1015">Disulfide bond</keyword>
<dbReference type="SUPFAM" id="SSF57016">
    <property type="entry name" value="Plant lectins/antimicrobial peptides"/>
    <property type="match status" value="1"/>
</dbReference>
<keyword evidence="13" id="KW-0732">Signal</keyword>
<dbReference type="InterPro" id="IPR017853">
    <property type="entry name" value="GH"/>
</dbReference>
<dbReference type="STRING" id="576137.A0A1L7XU43"/>
<evidence type="ECO:0000313" key="17">
    <source>
        <dbReference type="Proteomes" id="UP000184330"/>
    </source>
</evidence>
<evidence type="ECO:0000256" key="6">
    <source>
        <dbReference type="ARBA" id="ARBA00023024"/>
    </source>
</evidence>
<dbReference type="Gene3D" id="3.30.60.10">
    <property type="entry name" value="Endochitinase-like"/>
    <property type="match status" value="1"/>
</dbReference>
<dbReference type="Pfam" id="PF00187">
    <property type="entry name" value="Chitin_bind_1"/>
    <property type="match status" value="1"/>
</dbReference>
<dbReference type="InterPro" id="IPR036861">
    <property type="entry name" value="Endochitinase-like_sf"/>
</dbReference>
<proteinExistence type="inferred from homology"/>
<evidence type="ECO:0000259" key="15">
    <source>
        <dbReference type="PROSITE" id="PS51910"/>
    </source>
</evidence>
<dbReference type="InterPro" id="IPR001002">
    <property type="entry name" value="Chitin-bd_1"/>
</dbReference>
<dbReference type="PANTHER" id="PTHR11177">
    <property type="entry name" value="CHITINASE"/>
    <property type="match status" value="1"/>
</dbReference>
<dbReference type="Gene3D" id="3.20.20.80">
    <property type="entry name" value="Glycosidases"/>
    <property type="match status" value="1"/>
</dbReference>
<keyword evidence="17" id="KW-1185">Reference proteome</keyword>
<feature type="chain" id="PRO_5009875324" description="chitinase" evidence="13">
    <location>
        <begin position="20"/>
        <end position="1158"/>
    </location>
</feature>
<keyword evidence="5 11" id="KW-0378">Hydrolase</keyword>
<feature type="signal peptide" evidence="13">
    <location>
        <begin position="1"/>
        <end position="19"/>
    </location>
</feature>
<dbReference type="PROSITE" id="PS50941">
    <property type="entry name" value="CHIT_BIND_I_2"/>
    <property type="match status" value="2"/>
</dbReference>
<reference evidence="16 17" key="1">
    <citation type="submission" date="2016-03" db="EMBL/GenBank/DDBJ databases">
        <authorList>
            <person name="Ploux O."/>
        </authorList>
    </citation>
    <scope>NUCLEOTIDE SEQUENCE [LARGE SCALE GENOMIC DNA]</scope>
    <source>
        <strain evidence="16 17">UAMH 11012</strain>
    </source>
</reference>
<dbReference type="PROSITE" id="PS00026">
    <property type="entry name" value="CHIT_BIND_I_1"/>
    <property type="match status" value="1"/>
</dbReference>
<keyword evidence="6" id="KW-0146">Chitin degradation</keyword>
<keyword evidence="9" id="KW-0624">Polysaccharide degradation</keyword>
<comment type="similarity">
    <text evidence="2">Belongs to the glycosyl hydrolase 18 family. Chitinase class V subfamily.</text>
</comment>
<evidence type="ECO:0000256" key="9">
    <source>
        <dbReference type="ARBA" id="ARBA00023326"/>
    </source>
</evidence>
<dbReference type="PROSITE" id="PS01095">
    <property type="entry name" value="GH18_1"/>
    <property type="match status" value="1"/>
</dbReference>
<dbReference type="InterPro" id="IPR029070">
    <property type="entry name" value="Chitinase_insertion_sf"/>
</dbReference>
<comment type="caution">
    <text evidence="10">Lacks conserved residue(s) required for the propagation of feature annotation.</text>
</comment>
<dbReference type="PANTHER" id="PTHR11177:SF333">
    <property type="entry name" value="CHITINASE"/>
    <property type="match status" value="1"/>
</dbReference>
<dbReference type="GO" id="GO:0008061">
    <property type="term" value="F:chitin binding"/>
    <property type="evidence" value="ECO:0007669"/>
    <property type="project" value="UniProtKB-UniRule"/>
</dbReference>
<feature type="domain" description="Chitin-binding type-1" evidence="14">
    <location>
        <begin position="123"/>
        <end position="169"/>
    </location>
</feature>
<dbReference type="InterPro" id="IPR018371">
    <property type="entry name" value="Chitin-binding_1_CS"/>
</dbReference>
<evidence type="ECO:0000313" key="16">
    <source>
        <dbReference type="EMBL" id="CZR68553.1"/>
    </source>
</evidence>
<evidence type="ECO:0000256" key="7">
    <source>
        <dbReference type="ARBA" id="ARBA00023277"/>
    </source>
</evidence>
<feature type="region of interest" description="Disordered" evidence="12">
    <location>
        <begin position="767"/>
        <end position="787"/>
    </location>
</feature>
<dbReference type="EMBL" id="FJOG01000056">
    <property type="protein sequence ID" value="CZR68553.1"/>
    <property type="molecule type" value="Genomic_DNA"/>
</dbReference>
<dbReference type="Pfam" id="PF00704">
    <property type="entry name" value="Glyco_hydro_18"/>
    <property type="match status" value="1"/>
</dbReference>
<feature type="domain" description="Chitin-binding type-1" evidence="14">
    <location>
        <begin position="83"/>
        <end position="122"/>
    </location>
</feature>
<evidence type="ECO:0000256" key="4">
    <source>
        <dbReference type="ARBA" id="ARBA00022669"/>
    </source>
</evidence>
<dbReference type="GO" id="GO:0000272">
    <property type="term" value="P:polysaccharide catabolic process"/>
    <property type="evidence" value="ECO:0007669"/>
    <property type="project" value="UniProtKB-KW"/>
</dbReference>
<dbReference type="GO" id="GO:0006032">
    <property type="term" value="P:chitin catabolic process"/>
    <property type="evidence" value="ECO:0007669"/>
    <property type="project" value="UniProtKB-KW"/>
</dbReference>
<dbReference type="SMART" id="SM00636">
    <property type="entry name" value="Glyco_18"/>
    <property type="match status" value="1"/>
</dbReference>
<keyword evidence="7" id="KW-0119">Carbohydrate metabolism</keyword>
<evidence type="ECO:0000256" key="11">
    <source>
        <dbReference type="RuleBase" id="RU000489"/>
    </source>
</evidence>
<evidence type="ECO:0000256" key="3">
    <source>
        <dbReference type="ARBA" id="ARBA00012729"/>
    </source>
</evidence>
<organism evidence="16 17">
    <name type="scientific">Phialocephala subalpina</name>
    <dbReference type="NCBI Taxonomy" id="576137"/>
    <lineage>
        <taxon>Eukaryota</taxon>
        <taxon>Fungi</taxon>
        <taxon>Dikarya</taxon>
        <taxon>Ascomycota</taxon>
        <taxon>Pezizomycotina</taxon>
        <taxon>Leotiomycetes</taxon>
        <taxon>Helotiales</taxon>
        <taxon>Mollisiaceae</taxon>
        <taxon>Phialocephala</taxon>
        <taxon>Phialocephala fortinii species complex</taxon>
    </lineage>
</organism>
<keyword evidence="4 10" id="KW-0147">Chitin-binding</keyword>
<dbReference type="OrthoDB" id="73875at2759"/>
<dbReference type="PROSITE" id="PS51910">
    <property type="entry name" value="GH18_2"/>
    <property type="match status" value="1"/>
</dbReference>
<feature type="domain" description="GH18" evidence="15">
    <location>
        <begin position="181"/>
        <end position="536"/>
    </location>
</feature>
<evidence type="ECO:0000256" key="8">
    <source>
        <dbReference type="ARBA" id="ARBA00023295"/>
    </source>
</evidence>
<evidence type="ECO:0000256" key="5">
    <source>
        <dbReference type="ARBA" id="ARBA00022801"/>
    </source>
</evidence>
<dbReference type="AlphaFoldDB" id="A0A1L7XU43"/>
<name>A0A1L7XU43_9HELO</name>
<dbReference type="InterPro" id="IPR011583">
    <property type="entry name" value="Chitinase_II/V-like_cat"/>
</dbReference>
<sequence>MHLLTTLGFVLATVPSAFALNRTGPSSQLHNNGSALYKPLHTLHSNSTPLFHNVSGVTVNPLIKALLGPSNSTGSLNRRDLPVGTCAPGTPCVNGACCSNTGICGYSPDECGSSTCISNCNAKAECGQYGVPGNDTCPINVCCSKFGFCGTTDDFCLDGCQSGYGGCGSAQEPSCGGVSAGRTIGYYEGWSSKRSCDSRLPSDLDLTGLTHINFAFAYFHPTTFQVTPMDPDDMKLYPQFTALKKQKSSLRTWISVGGWSFNDATNTPNTQTAFSDMASSAANRKAFIDSLLQFMTTWGFDGVDLDWEYPGAPDRGGIDADTANFVTLLSDMRSAFGNLYGISCTLPASFWYLRWFDIKGMEPYLDFFNVMTYDIHGVWDSTNKFTGPYVRPHTNLTEIRQGLDLLWRNDIDPANVNMGLGWYGRSFTLSDPSCNTPGCIFSSGGNPGECTKSAGTLSNAEILRIIQSKGLTPQMDSVAAVKWISWDDQWASYDDGETMALKIDAADKWCLGGKLIWSIDQDDTSHSSNLDLLGMGPSNGLSPEVAAEMKTAQQQAEIQATVRNSCYWSFCGDTCAQGYFPETTAKGQVLGIQRDTVCSGDDYQTLCCAPGTNTGTCSWEGWRGVGLSCMQGGCSDPSSSLVAMNTNQFVVNSGINNNLTCNGGSQYYCCDGFVPSPKFTTSDLVLVGQNGVTKRGAGSGKNPACVAAVTVGTGLLAGLLAFFTGGISLAFGAAGIGIGIASCPTTGSGTAGGAAIGVIPLIPIGGGSGGKPGSNPKNPTTGKPANAGKVYGQWGTKASYGKGTTDCAVTYTCRYGLGWDEICDNQRWAIDRVIGSTTFHIDVRAGDSSKDDWPKWRHEEYRTLAQASINRVARCQVDEFPMGALLEAKAPNPQVVRLVNGPANGLQGVDFKQWKTASWLPCSALRKANKKPDPPVTWKFGPYAAGDNRGNAIGVGQHFIQKYGFDSQTQFSSCWATFSHWTTNAQGRRQFDKLSTVSDHGFRGMRDDPMFDIPYRWPVSRYDVDPYYLITPPQDVASANYLKRSNAQSALAGKIPVEFANADFEVGETLDAYLTDEELEELMEAESYYDTPPPPEPTHVNAGSSYERGVDGTAMAPSGPTAAERATQAATVPLDMPLETGVHVQGRYAERLHKHLNS</sequence>
<evidence type="ECO:0000256" key="13">
    <source>
        <dbReference type="SAM" id="SignalP"/>
    </source>
</evidence>
<feature type="disulfide bond" evidence="10">
    <location>
        <begin position="92"/>
        <end position="104"/>
    </location>
</feature>
<dbReference type="Proteomes" id="UP000184330">
    <property type="component" value="Unassembled WGS sequence"/>
</dbReference>
<accession>A0A1L7XU43</accession>
<dbReference type="InterPro" id="IPR001579">
    <property type="entry name" value="Glyco_hydro_18_chit_AS"/>
</dbReference>
<dbReference type="EC" id="3.2.1.14" evidence="3"/>
<evidence type="ECO:0000256" key="10">
    <source>
        <dbReference type="PROSITE-ProRule" id="PRU00261"/>
    </source>
</evidence>
<dbReference type="SUPFAM" id="SSF51445">
    <property type="entry name" value="(Trans)glycosidases"/>
    <property type="match status" value="1"/>
</dbReference>